<gene>
    <name evidence="2" type="ORF">LX70_03994</name>
</gene>
<dbReference type="RefSeq" id="WP_105516533.1">
    <property type="nucleotide sequence ID" value="NZ_PVEP01000015.1"/>
</dbReference>
<dbReference type="GO" id="GO:0005198">
    <property type="term" value="F:structural molecule activity"/>
    <property type="evidence" value="ECO:0007669"/>
    <property type="project" value="InterPro"/>
</dbReference>
<dbReference type="AlphaFoldDB" id="A0A2S8RWG8"/>
<feature type="region of interest" description="Disordered" evidence="1">
    <location>
        <begin position="455"/>
        <end position="496"/>
    </location>
</feature>
<evidence type="ECO:0000256" key="1">
    <source>
        <dbReference type="SAM" id="MobiDB-lite"/>
    </source>
</evidence>
<dbReference type="Pfam" id="PF05136">
    <property type="entry name" value="Phage_portal_2"/>
    <property type="match status" value="1"/>
</dbReference>
<dbReference type="Proteomes" id="UP000238338">
    <property type="component" value="Unassembled WGS sequence"/>
</dbReference>
<organism evidence="2 3">
    <name type="scientific">Albidovulum denitrificans</name>
    <dbReference type="NCBI Taxonomy" id="404881"/>
    <lineage>
        <taxon>Bacteria</taxon>
        <taxon>Pseudomonadati</taxon>
        <taxon>Pseudomonadota</taxon>
        <taxon>Alphaproteobacteria</taxon>
        <taxon>Rhodobacterales</taxon>
        <taxon>Paracoccaceae</taxon>
        <taxon>Albidovulum</taxon>
    </lineage>
</organism>
<evidence type="ECO:0000313" key="3">
    <source>
        <dbReference type="Proteomes" id="UP000238338"/>
    </source>
</evidence>
<sequence length="496" mass="54939">MSWFGKGLDKIIGEISPSAGMRRTQARNAMSLMMNYDGASKGRRTYGWKAPSTDADAAAYGVRAPLRQLSREFLRNRPYAVRAQSVVTSNVVGTGVVPAVKHDNPEVQRGIADAVLGHLLSPWLDALGELNLYAMQEVVMNTVFADGEVLARRRLRTGRYAQGLRLGFQIELLEVDHLDTTITSNGKNEVCEGIEYSPIGDVEAYHVFPRHPGNARLLGDRVRSERVSWADIIHVRRFDRPGQLRGVPWLAPVMLAMGELSDYQEAQILKQKMAALMAAIVAYDKDSMPGDPADRLKGLSELEPGAIIGVPDGAEVSFTQPPKVDAYSEFMREGLGAIAMGIGITRESLTGDLSGVNFSSGRMGRMEMDRNVERWQQLLMIGQFCAGVERWVREAFPMTRIHPGEAFAMTWTAPRRPLIDPNDEVDAMLKQVAGGLNSRQSVQRTLGLDPDRVRRERAEDRQQDETLQLDEPVAVDTPTARVSRAEKQAKQVETGQ</sequence>
<name>A0A2S8RWG8_9RHOB</name>
<dbReference type="InterPro" id="IPR006429">
    <property type="entry name" value="Phage_lambda_portal"/>
</dbReference>
<dbReference type="EMBL" id="PVEP01000015">
    <property type="protein sequence ID" value="PQV52888.1"/>
    <property type="molecule type" value="Genomic_DNA"/>
</dbReference>
<dbReference type="GO" id="GO:0019068">
    <property type="term" value="P:virion assembly"/>
    <property type="evidence" value="ECO:0007669"/>
    <property type="project" value="InterPro"/>
</dbReference>
<keyword evidence="3" id="KW-1185">Reference proteome</keyword>
<reference evidence="2 3" key="1">
    <citation type="submission" date="2018-02" db="EMBL/GenBank/DDBJ databases">
        <title>Genomic Encyclopedia of Archaeal and Bacterial Type Strains, Phase II (KMG-II): from individual species to whole genera.</title>
        <authorList>
            <person name="Goeker M."/>
        </authorList>
    </citation>
    <scope>NUCLEOTIDE SEQUENCE [LARGE SCALE GENOMIC DNA]</scope>
    <source>
        <strain evidence="2 3">DSM 18921</strain>
    </source>
</reference>
<protein>
    <submittedName>
        <fullName evidence="2">Lambda family phage portal protein</fullName>
    </submittedName>
</protein>
<proteinExistence type="predicted"/>
<accession>A0A2S8RWG8</accession>
<dbReference type="OrthoDB" id="9770450at2"/>
<comment type="caution">
    <text evidence="2">The sequence shown here is derived from an EMBL/GenBank/DDBJ whole genome shotgun (WGS) entry which is preliminary data.</text>
</comment>
<evidence type="ECO:0000313" key="2">
    <source>
        <dbReference type="EMBL" id="PQV52888.1"/>
    </source>
</evidence>
<feature type="compositionally biased region" description="Basic and acidic residues" evidence="1">
    <location>
        <begin position="455"/>
        <end position="464"/>
    </location>
</feature>